<comment type="caution">
    <text evidence="2">The sequence shown here is derived from an EMBL/GenBank/DDBJ whole genome shotgun (WGS) entry which is preliminary data.</text>
</comment>
<gene>
    <name evidence="2" type="ORF">DAY19_00475</name>
</gene>
<dbReference type="RefSeq" id="WP_114705219.1">
    <property type="nucleotide sequence ID" value="NZ_QDKL01000001.1"/>
</dbReference>
<organism evidence="2 3">
    <name type="scientific">Halobacteriovorax vibrionivorans</name>
    <dbReference type="NCBI Taxonomy" id="2152716"/>
    <lineage>
        <taxon>Bacteria</taxon>
        <taxon>Pseudomonadati</taxon>
        <taxon>Bdellovibrionota</taxon>
        <taxon>Bacteriovoracia</taxon>
        <taxon>Bacteriovoracales</taxon>
        <taxon>Halobacteriovoraceae</taxon>
        <taxon>Halobacteriovorax</taxon>
    </lineage>
</organism>
<protein>
    <submittedName>
        <fullName evidence="2">Uncharacterized protein</fullName>
    </submittedName>
</protein>
<sequence length="151" mass="17825">MKSLVLMLAMLPALVFGYSNPDAKTLMNEYQEFRSMVSNMEHDYLVGGWYKAKDFGDTTVMWLLSDDLTDREVIRFFRKKDDGSVFTVTYHRSDYIVDGRIVLRRFVGPEPTGWINHTIDFETGEHLGSQGWWPFFDESDHDFMKKWGFHY</sequence>
<reference evidence="3" key="1">
    <citation type="journal article" date="2019" name="Int. J. Syst. Evol. Microbiol.">
        <title>Halobacteriovorax valvorus sp. nov., a novel prokaryotic predator isolated from coastal seawater of China.</title>
        <authorList>
            <person name="Chen M.-X."/>
        </authorList>
    </citation>
    <scope>NUCLEOTIDE SEQUENCE [LARGE SCALE GENOMIC DNA]</scope>
    <source>
        <strain evidence="3">BL9</strain>
    </source>
</reference>
<name>A0ABY0IH63_9BACT</name>
<feature type="signal peptide" evidence="1">
    <location>
        <begin position="1"/>
        <end position="17"/>
    </location>
</feature>
<feature type="chain" id="PRO_5046327893" evidence="1">
    <location>
        <begin position="18"/>
        <end position="151"/>
    </location>
</feature>
<keyword evidence="3" id="KW-1185">Reference proteome</keyword>
<proteinExistence type="predicted"/>
<dbReference type="Proteomes" id="UP000443582">
    <property type="component" value="Unassembled WGS sequence"/>
</dbReference>
<dbReference type="EMBL" id="QDKL01000001">
    <property type="protein sequence ID" value="RZF22274.1"/>
    <property type="molecule type" value="Genomic_DNA"/>
</dbReference>
<evidence type="ECO:0000313" key="2">
    <source>
        <dbReference type="EMBL" id="RZF22274.1"/>
    </source>
</evidence>
<evidence type="ECO:0000313" key="3">
    <source>
        <dbReference type="Proteomes" id="UP000443582"/>
    </source>
</evidence>
<evidence type="ECO:0000256" key="1">
    <source>
        <dbReference type="SAM" id="SignalP"/>
    </source>
</evidence>
<accession>A0ABY0IH63</accession>
<keyword evidence="1" id="KW-0732">Signal</keyword>